<feature type="transmembrane region" description="Helical" evidence="1">
    <location>
        <begin position="76"/>
        <end position="98"/>
    </location>
</feature>
<dbReference type="AlphaFoldDB" id="A0A348AGB5"/>
<dbReference type="InterPro" id="IPR002656">
    <property type="entry name" value="Acyl_transf_3_dom"/>
</dbReference>
<reference evidence="3 4" key="1">
    <citation type="journal article" date="2018" name="Int. J. Syst. Evol. Microbiol.">
        <title>Methylomusa anaerophila gen. nov., sp. nov., an anaerobic methanol-utilizing bacterium isolated from a microbial fuel cell.</title>
        <authorList>
            <person name="Amano N."/>
            <person name="Yamamuro A."/>
            <person name="Miyahara M."/>
            <person name="Kouzuma A."/>
            <person name="Abe T."/>
            <person name="Watanabe K."/>
        </authorList>
    </citation>
    <scope>NUCLEOTIDE SEQUENCE [LARGE SCALE GENOMIC DNA]</scope>
    <source>
        <strain evidence="3 4">MMFC1</strain>
    </source>
</reference>
<keyword evidence="3" id="KW-0808">Transferase</keyword>
<feature type="transmembrane region" description="Helical" evidence="1">
    <location>
        <begin position="213"/>
        <end position="246"/>
    </location>
</feature>
<dbReference type="InterPro" id="IPR050879">
    <property type="entry name" value="Acyltransferase_3"/>
</dbReference>
<evidence type="ECO:0000256" key="1">
    <source>
        <dbReference type="SAM" id="Phobius"/>
    </source>
</evidence>
<dbReference type="Pfam" id="PF01757">
    <property type="entry name" value="Acyl_transf_3"/>
    <property type="match status" value="1"/>
</dbReference>
<feature type="transmembrane region" description="Helical" evidence="1">
    <location>
        <begin position="267"/>
        <end position="286"/>
    </location>
</feature>
<proteinExistence type="predicted"/>
<dbReference type="PANTHER" id="PTHR23028:SF53">
    <property type="entry name" value="ACYL_TRANSF_3 DOMAIN-CONTAINING PROTEIN"/>
    <property type="match status" value="1"/>
</dbReference>
<name>A0A348AGB5_9FIRM</name>
<feature type="transmembrane region" description="Helical" evidence="1">
    <location>
        <begin position="298"/>
        <end position="325"/>
    </location>
</feature>
<keyword evidence="3" id="KW-0012">Acyltransferase</keyword>
<keyword evidence="1" id="KW-0472">Membrane</keyword>
<dbReference type="RefSeq" id="WP_126306600.1">
    <property type="nucleotide sequence ID" value="NZ_AP018449.1"/>
</dbReference>
<sequence>MKKNMDRNMTIHGLRGLCALLVVFAHVYGMSVTGGLLQGKTSLGLIGVNIFFMISGFVIPLSLLKHDNIKEFFINRIIRIYPVFLTLHLIVFATGPIIGYEWFKNISIFEYIKNFLTNLFMLPGMFRIPIAQKNAWSLSYEFAFYVAMSVLFYLVMNQKQKQKMVKTILYLFWATAVLILIYTHKPMIFFAIGWLGFYLSYKNININNMNNTLAFICPFVFALMLAIPRNIFAYLILGTLFFLPVVKQQGIMSKLLRTKFFKYYGDISYSLYLIHPFALYPLKLVFSKFSGYIIANNLVYYVILCFGTVGLLLATFLSHFSYLYIEQWLTKNVIRKALARPLDISGMRQHQ</sequence>
<accession>A0A348AGB5</accession>
<dbReference type="KEGG" id="mana:MAMMFC1_00761"/>
<dbReference type="PANTHER" id="PTHR23028">
    <property type="entry name" value="ACETYLTRANSFERASE"/>
    <property type="match status" value="1"/>
</dbReference>
<evidence type="ECO:0000259" key="2">
    <source>
        <dbReference type="Pfam" id="PF01757"/>
    </source>
</evidence>
<dbReference type="GO" id="GO:0016747">
    <property type="term" value="F:acyltransferase activity, transferring groups other than amino-acyl groups"/>
    <property type="evidence" value="ECO:0007669"/>
    <property type="project" value="InterPro"/>
</dbReference>
<feature type="transmembrane region" description="Helical" evidence="1">
    <location>
        <begin position="45"/>
        <end position="64"/>
    </location>
</feature>
<dbReference type="Proteomes" id="UP000276437">
    <property type="component" value="Chromosome"/>
</dbReference>
<keyword evidence="1" id="KW-0812">Transmembrane</keyword>
<protein>
    <submittedName>
        <fullName evidence="3">Acyltransferase family protein</fullName>
    </submittedName>
</protein>
<feature type="domain" description="Acyltransferase 3" evidence="2">
    <location>
        <begin position="11"/>
        <end position="313"/>
    </location>
</feature>
<feature type="transmembrane region" description="Helical" evidence="1">
    <location>
        <begin position="168"/>
        <end position="201"/>
    </location>
</feature>
<dbReference type="OrthoDB" id="290051at2"/>
<dbReference type="GO" id="GO:0009103">
    <property type="term" value="P:lipopolysaccharide biosynthetic process"/>
    <property type="evidence" value="ECO:0007669"/>
    <property type="project" value="TreeGrafter"/>
</dbReference>
<organism evidence="3 4">
    <name type="scientific">Methylomusa anaerophila</name>
    <dbReference type="NCBI Taxonomy" id="1930071"/>
    <lineage>
        <taxon>Bacteria</taxon>
        <taxon>Bacillati</taxon>
        <taxon>Bacillota</taxon>
        <taxon>Negativicutes</taxon>
        <taxon>Selenomonadales</taxon>
        <taxon>Sporomusaceae</taxon>
        <taxon>Methylomusa</taxon>
    </lineage>
</organism>
<evidence type="ECO:0000313" key="3">
    <source>
        <dbReference type="EMBL" id="BBB90113.1"/>
    </source>
</evidence>
<keyword evidence="4" id="KW-1185">Reference proteome</keyword>
<dbReference type="EMBL" id="AP018449">
    <property type="protein sequence ID" value="BBB90113.1"/>
    <property type="molecule type" value="Genomic_DNA"/>
</dbReference>
<keyword evidence="1" id="KW-1133">Transmembrane helix</keyword>
<evidence type="ECO:0000313" key="4">
    <source>
        <dbReference type="Proteomes" id="UP000276437"/>
    </source>
</evidence>
<gene>
    <name evidence="3" type="ORF">MAMMFC1_00761</name>
</gene>
<dbReference type="GO" id="GO:0016020">
    <property type="term" value="C:membrane"/>
    <property type="evidence" value="ECO:0007669"/>
    <property type="project" value="TreeGrafter"/>
</dbReference>
<feature type="transmembrane region" description="Helical" evidence="1">
    <location>
        <begin position="135"/>
        <end position="156"/>
    </location>
</feature>